<sequence length="629" mass="68713">MLPTQLLGLPRQTSQRRRNEGRRKTGKKRASADVIPELTLSSSEDAEYVISPQNVPDSKTLHLSMEGSPTSHLLKVDQVTPEKLAVPKSYSYASTRFRQDPLSITLLLAIRNVLPDSLKLSWTPFNSLTPKSPVSYQLLLTFSSRGTGACTLNWGVVLQCPLNETLCTTDLTTEGFGEQHLDQQPVSTPPEVEVVNGNELGRPEILSCDVTHENVTLVLRKPVVDSCDVWWDAVAVGRTMGSGLQKVPLVGLWQLSEPPQAPPAPNLLSLTPYLTTTSPQCVELSFSHIQTPAAQSPELPLNSHPPARSISHDGQSSCASSKSLRLKGILKQRSTSESSLDEFHYHLGTSAIGGGDLFDFAEFPTESSDSEQEHGSGCMDKRRSNTGLPSSLISPLDPAVVSASWRPPSRRRLRSVNFSRKDENVAFFPHDTVETLHHLLRNKQRNARRSERRHRNNSYTAPSLLPTNTEPCSATAPMNYKQRRQQARQQKRLWEGQPQQLVASLTGKTTMSPSSPLPSQPSLSSSVPAESTDCPHLASEDKKADPTPTEPETPCPKTLNADVGTSKNVAGASANGAIYRWQDLPGAKNLLHSADVAPPSSHQSGVNLHITKCPVSLNADTIFELEDDC</sequence>
<gene>
    <name evidence="2" type="ORF">TR125929</name>
</gene>
<accession>A0A0X3PQR4</accession>
<feature type="compositionally biased region" description="Polar residues" evidence="1">
    <location>
        <begin position="312"/>
        <end position="321"/>
    </location>
</feature>
<name>A0A0X3PQR4_SCHSO</name>
<protein>
    <submittedName>
        <fullName evidence="2">Uncharacterized protein</fullName>
    </submittedName>
</protein>
<feature type="region of interest" description="Disordered" evidence="1">
    <location>
        <begin position="293"/>
        <end position="321"/>
    </location>
</feature>
<feature type="compositionally biased region" description="Basic residues" evidence="1">
    <location>
        <begin position="14"/>
        <end position="29"/>
    </location>
</feature>
<feature type="compositionally biased region" description="Basic residues" evidence="1">
    <location>
        <begin position="481"/>
        <end position="491"/>
    </location>
</feature>
<feature type="compositionally biased region" description="Polar residues" evidence="1">
    <location>
        <begin position="497"/>
        <end position="511"/>
    </location>
</feature>
<dbReference type="AlphaFoldDB" id="A0A0X3PQR4"/>
<evidence type="ECO:0000256" key="1">
    <source>
        <dbReference type="SAM" id="MobiDB-lite"/>
    </source>
</evidence>
<proteinExistence type="predicted"/>
<reference evidence="2" key="1">
    <citation type="submission" date="2016-01" db="EMBL/GenBank/DDBJ databases">
        <title>Reference transcriptome for the parasite Schistocephalus solidus: insights into the molecular evolution of parasitism.</title>
        <authorList>
            <person name="Hebert F.O."/>
            <person name="Grambauer S."/>
            <person name="Barber I."/>
            <person name="Landry C.R."/>
            <person name="Aubin-Horth N."/>
        </authorList>
    </citation>
    <scope>NUCLEOTIDE SEQUENCE</scope>
</reference>
<feature type="region of interest" description="Disordered" evidence="1">
    <location>
        <begin position="441"/>
        <end position="562"/>
    </location>
</feature>
<organism evidence="2">
    <name type="scientific">Schistocephalus solidus</name>
    <name type="common">Tapeworm</name>
    <dbReference type="NCBI Taxonomy" id="70667"/>
    <lineage>
        <taxon>Eukaryota</taxon>
        <taxon>Metazoa</taxon>
        <taxon>Spiralia</taxon>
        <taxon>Lophotrochozoa</taxon>
        <taxon>Platyhelminthes</taxon>
        <taxon>Cestoda</taxon>
        <taxon>Eucestoda</taxon>
        <taxon>Diphyllobothriidea</taxon>
        <taxon>Diphyllobothriidae</taxon>
        <taxon>Schistocephalus</taxon>
    </lineage>
</organism>
<evidence type="ECO:0000313" key="2">
    <source>
        <dbReference type="EMBL" id="JAP49526.1"/>
    </source>
</evidence>
<feature type="region of interest" description="Disordered" evidence="1">
    <location>
        <begin position="1"/>
        <end position="32"/>
    </location>
</feature>
<feature type="region of interest" description="Disordered" evidence="1">
    <location>
        <begin position="365"/>
        <end position="393"/>
    </location>
</feature>
<dbReference type="EMBL" id="GEEE01013699">
    <property type="protein sequence ID" value="JAP49526.1"/>
    <property type="molecule type" value="Transcribed_RNA"/>
</dbReference>
<feature type="compositionally biased region" description="Polar residues" evidence="1">
    <location>
        <begin position="458"/>
        <end position="472"/>
    </location>
</feature>
<feature type="compositionally biased region" description="Basic and acidic residues" evidence="1">
    <location>
        <begin position="371"/>
        <end position="383"/>
    </location>
</feature>
<feature type="compositionally biased region" description="Basic residues" evidence="1">
    <location>
        <begin position="441"/>
        <end position="456"/>
    </location>
</feature>